<comment type="caution">
    <text evidence="2">The sequence shown here is derived from an EMBL/GenBank/DDBJ whole genome shotgun (WGS) entry which is preliminary data.</text>
</comment>
<evidence type="ECO:0000313" key="3">
    <source>
        <dbReference type="Proteomes" id="UP000192520"/>
    </source>
</evidence>
<gene>
    <name evidence="2" type="ORF">B5M47_01620</name>
</gene>
<sequence>MQKYLIPAVGIGLFSGLYLSRLLFYSAPFTGTPPAITLNHSRVIIFLTTLFLFATSATSIILFYLYRLLGDYTDPRFTYRKSLRQGALVGLGIIIACLLLLTRTANFFTLLLTLAVTISLEYTLRN</sequence>
<feature type="transmembrane region" description="Helical" evidence="1">
    <location>
        <begin position="44"/>
        <end position="66"/>
    </location>
</feature>
<evidence type="ECO:0000313" key="2">
    <source>
        <dbReference type="EMBL" id="OQX51235.1"/>
    </source>
</evidence>
<protein>
    <submittedName>
        <fullName evidence="2">Uncharacterized protein</fullName>
    </submittedName>
</protein>
<dbReference type="EMBL" id="MZGJ01000006">
    <property type="protein sequence ID" value="OQX51235.1"/>
    <property type="molecule type" value="Genomic_DNA"/>
</dbReference>
<organism evidence="2 3">
    <name type="scientific">candidate division CPR3 bacterium 4484_211</name>
    <dbReference type="NCBI Taxonomy" id="1968527"/>
    <lineage>
        <taxon>Bacteria</taxon>
        <taxon>Bacteria division CPR3</taxon>
    </lineage>
</organism>
<keyword evidence="1" id="KW-0812">Transmembrane</keyword>
<dbReference type="Proteomes" id="UP000192520">
    <property type="component" value="Unassembled WGS sequence"/>
</dbReference>
<reference evidence="3" key="1">
    <citation type="submission" date="2017-03" db="EMBL/GenBank/DDBJ databases">
        <title>Novel pathways for hydrocarbon cycling and metabolic interdependencies in hydrothermal sediment communities.</title>
        <authorList>
            <person name="Dombrowski N."/>
            <person name="Seitz K."/>
            <person name="Teske A."/>
            <person name="Baker B."/>
        </authorList>
    </citation>
    <scope>NUCLEOTIDE SEQUENCE [LARGE SCALE GENOMIC DNA]</scope>
</reference>
<dbReference type="AlphaFoldDB" id="A0A1W9NYL0"/>
<proteinExistence type="predicted"/>
<accession>A0A1W9NYL0</accession>
<keyword evidence="1" id="KW-0472">Membrane</keyword>
<name>A0A1W9NYL0_UNCC3</name>
<feature type="transmembrane region" description="Helical" evidence="1">
    <location>
        <begin position="5"/>
        <end position="24"/>
    </location>
</feature>
<feature type="transmembrane region" description="Helical" evidence="1">
    <location>
        <begin position="86"/>
        <end position="101"/>
    </location>
</feature>
<keyword evidence="1" id="KW-1133">Transmembrane helix</keyword>
<evidence type="ECO:0000256" key="1">
    <source>
        <dbReference type="SAM" id="Phobius"/>
    </source>
</evidence>